<dbReference type="PANTHER" id="PTHR32219">
    <property type="entry name" value="RNA-BINDING PROTEIN YLMH-RELATED"/>
    <property type="match status" value="1"/>
</dbReference>
<evidence type="ECO:0000256" key="6">
    <source>
        <dbReference type="ARBA" id="ARBA00022989"/>
    </source>
</evidence>
<dbReference type="EMBL" id="QGKY02000246">
    <property type="protein sequence ID" value="KAF2585810.1"/>
    <property type="molecule type" value="Genomic_DNA"/>
</dbReference>
<dbReference type="InterPro" id="IPR055282">
    <property type="entry name" value="PPI1-4"/>
</dbReference>
<dbReference type="PANTHER" id="PTHR32219:SF2">
    <property type="entry name" value="PROTON PUMP-INTERACTOR 1"/>
    <property type="match status" value="1"/>
</dbReference>
<feature type="transmembrane region" description="Helical" evidence="12">
    <location>
        <begin position="337"/>
        <end position="359"/>
    </location>
</feature>
<keyword evidence="7 10" id="KW-0175">Coiled coil</keyword>
<comment type="caution">
    <text evidence="13">The sequence shown here is derived from an EMBL/GenBank/DDBJ whole genome shotgun (WGS) entry which is preliminary data.</text>
</comment>
<feature type="coiled-coil region" evidence="10">
    <location>
        <begin position="88"/>
        <end position="150"/>
    </location>
</feature>
<comment type="similarity">
    <text evidence="9">Belongs to the plant Proton pump-interactor protein family.</text>
</comment>
<evidence type="ECO:0000256" key="12">
    <source>
        <dbReference type="SAM" id="Phobius"/>
    </source>
</evidence>
<feature type="region of interest" description="Disordered" evidence="11">
    <location>
        <begin position="289"/>
        <end position="319"/>
    </location>
</feature>
<gene>
    <name evidence="13" type="ORF">F2Q70_00035220</name>
</gene>
<evidence type="ECO:0000256" key="1">
    <source>
        <dbReference type="ARBA" id="ARBA00004162"/>
    </source>
</evidence>
<accession>A0A8S9JTE2</accession>
<evidence type="ECO:0000256" key="7">
    <source>
        <dbReference type="ARBA" id="ARBA00023054"/>
    </source>
</evidence>
<evidence type="ECO:0000256" key="11">
    <source>
        <dbReference type="SAM" id="MobiDB-lite"/>
    </source>
</evidence>
<protein>
    <recommendedName>
        <fullName evidence="14">Proton pump-interactor 1-like</fullName>
    </recommendedName>
</protein>
<evidence type="ECO:0000256" key="5">
    <source>
        <dbReference type="ARBA" id="ARBA00022824"/>
    </source>
</evidence>
<evidence type="ECO:0000256" key="2">
    <source>
        <dbReference type="ARBA" id="ARBA00004389"/>
    </source>
</evidence>
<dbReference type="GO" id="GO:0005789">
    <property type="term" value="C:endoplasmic reticulum membrane"/>
    <property type="evidence" value="ECO:0007669"/>
    <property type="project" value="UniProtKB-SubCell"/>
</dbReference>
<dbReference type="GO" id="GO:0005886">
    <property type="term" value="C:plasma membrane"/>
    <property type="evidence" value="ECO:0007669"/>
    <property type="project" value="UniProtKB-SubCell"/>
</dbReference>
<feature type="compositionally biased region" description="Basic and acidic residues" evidence="11">
    <location>
        <begin position="289"/>
        <end position="311"/>
    </location>
</feature>
<evidence type="ECO:0000256" key="9">
    <source>
        <dbReference type="ARBA" id="ARBA00038080"/>
    </source>
</evidence>
<evidence type="ECO:0000313" key="13">
    <source>
        <dbReference type="EMBL" id="KAF2585810.1"/>
    </source>
</evidence>
<keyword evidence="3" id="KW-1003">Cell membrane</keyword>
<keyword evidence="6 12" id="KW-1133">Transmembrane helix</keyword>
<keyword evidence="4 12" id="KW-0812">Transmembrane</keyword>
<evidence type="ECO:0000256" key="8">
    <source>
        <dbReference type="ARBA" id="ARBA00023136"/>
    </source>
</evidence>
<name>A0A8S9JTE2_BRACR</name>
<proteinExistence type="inferred from homology"/>
<evidence type="ECO:0000256" key="4">
    <source>
        <dbReference type="ARBA" id="ARBA00022692"/>
    </source>
</evidence>
<reference evidence="13" key="1">
    <citation type="submission" date="2019-12" db="EMBL/GenBank/DDBJ databases">
        <title>Genome sequencing and annotation of Brassica cretica.</title>
        <authorList>
            <person name="Studholme D.J."/>
            <person name="Sarris P.F."/>
        </authorList>
    </citation>
    <scope>NUCLEOTIDE SEQUENCE</scope>
    <source>
        <strain evidence="13">PFS-102/07</strain>
        <tissue evidence="13">Leaf</tissue>
    </source>
</reference>
<keyword evidence="5" id="KW-0256">Endoplasmic reticulum</keyword>
<evidence type="ECO:0000256" key="3">
    <source>
        <dbReference type="ARBA" id="ARBA00022475"/>
    </source>
</evidence>
<evidence type="ECO:0000256" key="10">
    <source>
        <dbReference type="SAM" id="Coils"/>
    </source>
</evidence>
<evidence type="ECO:0008006" key="14">
    <source>
        <dbReference type="Google" id="ProtNLM"/>
    </source>
</evidence>
<organism evidence="13">
    <name type="scientific">Brassica cretica</name>
    <name type="common">Mustard</name>
    <dbReference type="NCBI Taxonomy" id="69181"/>
    <lineage>
        <taxon>Eukaryota</taxon>
        <taxon>Viridiplantae</taxon>
        <taxon>Streptophyta</taxon>
        <taxon>Embryophyta</taxon>
        <taxon>Tracheophyta</taxon>
        <taxon>Spermatophyta</taxon>
        <taxon>Magnoliopsida</taxon>
        <taxon>eudicotyledons</taxon>
        <taxon>Gunneridae</taxon>
        <taxon>Pentapetalae</taxon>
        <taxon>rosids</taxon>
        <taxon>malvids</taxon>
        <taxon>Brassicales</taxon>
        <taxon>Brassicaceae</taxon>
        <taxon>Brassiceae</taxon>
        <taxon>Brassica</taxon>
    </lineage>
</organism>
<keyword evidence="8 12" id="KW-0472">Membrane</keyword>
<sequence>MGVEVLHFGGFEVVPAPFEVTNGKMDQCKGDKVSIKFGSLGEPPKKAQDNNNNNNVLISDVPKDAAEEWPAGKQIHSFYFVKHRHFDDPKIKAELDLAEKELEKLNKARAAVFDQLKAKRAERSELFDLLDSLKTERQGFNTKFEEKRKEMEPLQQALGKLRGNDGGSARGPAICSSEEELNNMIYSYQYRIQHESIPLTEEKQLLKEIRLLEGTRDKVIANEAVRAKIKESMGQKDDIQGQVKLMGAGLDGVKKERQAVSARINQLSEKVKATKDEIQVLENELKTASEKRDKEREKKAKKSFDAEEKPIRNRIRSRGGPETLPRAILKRKKSTNYWLWAAPAALVVLMLLVLGYYYAL</sequence>
<dbReference type="AlphaFoldDB" id="A0A8S9JTE2"/>
<comment type="subcellular location">
    <subcellularLocation>
        <location evidence="1">Cell membrane</location>
        <topology evidence="1">Single-pass membrane protein</topology>
    </subcellularLocation>
    <subcellularLocation>
        <location evidence="2">Endoplasmic reticulum membrane</location>
        <topology evidence="2">Single-pass membrane protein</topology>
    </subcellularLocation>
</comment>